<dbReference type="AlphaFoldDB" id="A0A814JQQ5"/>
<dbReference type="OrthoDB" id="6778920at2759"/>
<name>A0A814JQQ5_9BILA</name>
<gene>
    <name evidence="1" type="ORF">OXX778_LOCUS18247</name>
</gene>
<sequence>MVKQVQSKKVDSGDVAKTREQINIPDCLMNTYSDERFLLDDSGSDDEERVLIFETKNNIDLLETNPEWYCDGTFAVSASLFYQVLTINVIVNGKNLPVIYDLLPNKTEETYLKIFNMLNHSLQTT</sequence>
<keyword evidence="2" id="KW-1185">Reference proteome</keyword>
<protein>
    <submittedName>
        <fullName evidence="1">Uncharacterized protein</fullName>
    </submittedName>
</protein>
<dbReference type="EMBL" id="CAJNOC010004968">
    <property type="protein sequence ID" value="CAF1038870.1"/>
    <property type="molecule type" value="Genomic_DNA"/>
</dbReference>
<accession>A0A814JQQ5</accession>
<organism evidence="1 2">
    <name type="scientific">Brachionus calyciflorus</name>
    <dbReference type="NCBI Taxonomy" id="104777"/>
    <lineage>
        <taxon>Eukaryota</taxon>
        <taxon>Metazoa</taxon>
        <taxon>Spiralia</taxon>
        <taxon>Gnathifera</taxon>
        <taxon>Rotifera</taxon>
        <taxon>Eurotatoria</taxon>
        <taxon>Monogononta</taxon>
        <taxon>Pseudotrocha</taxon>
        <taxon>Ploima</taxon>
        <taxon>Brachionidae</taxon>
        <taxon>Brachionus</taxon>
    </lineage>
</organism>
<comment type="caution">
    <text evidence="1">The sequence shown here is derived from an EMBL/GenBank/DDBJ whole genome shotgun (WGS) entry which is preliminary data.</text>
</comment>
<reference evidence="1" key="1">
    <citation type="submission" date="2021-02" db="EMBL/GenBank/DDBJ databases">
        <authorList>
            <person name="Nowell W R."/>
        </authorList>
    </citation>
    <scope>NUCLEOTIDE SEQUENCE</scope>
    <source>
        <strain evidence="1">Ploen Becks lab</strain>
    </source>
</reference>
<evidence type="ECO:0000313" key="2">
    <source>
        <dbReference type="Proteomes" id="UP000663879"/>
    </source>
</evidence>
<dbReference type="Proteomes" id="UP000663879">
    <property type="component" value="Unassembled WGS sequence"/>
</dbReference>
<evidence type="ECO:0000313" key="1">
    <source>
        <dbReference type="EMBL" id="CAF1038870.1"/>
    </source>
</evidence>
<proteinExistence type="predicted"/>